<comment type="caution">
    <text evidence="1">The sequence shown here is derived from an EMBL/GenBank/DDBJ whole genome shotgun (WGS) entry which is preliminary data.</text>
</comment>
<dbReference type="GeneID" id="34449045"/>
<organism evidence="1 2">
    <name type="scientific">Aspergillus bombycis</name>
    <dbReference type="NCBI Taxonomy" id="109264"/>
    <lineage>
        <taxon>Eukaryota</taxon>
        <taxon>Fungi</taxon>
        <taxon>Dikarya</taxon>
        <taxon>Ascomycota</taxon>
        <taxon>Pezizomycotina</taxon>
        <taxon>Eurotiomycetes</taxon>
        <taxon>Eurotiomycetidae</taxon>
        <taxon>Eurotiales</taxon>
        <taxon>Aspergillaceae</taxon>
        <taxon>Aspergillus</taxon>
    </lineage>
</organism>
<accession>A0A1F8A2U6</accession>
<dbReference type="OrthoDB" id="10462011at2759"/>
<keyword evidence="2" id="KW-1185">Reference proteome</keyword>
<proteinExistence type="predicted"/>
<reference evidence="1 2" key="1">
    <citation type="journal article" date="2016" name="Genome Biol. Evol.">
        <title>Draft genome sequence of an aflatoxigenic Aspergillus species, A. bombycis.</title>
        <authorList>
            <person name="Moore G.G."/>
            <person name="Mack B.M."/>
            <person name="Beltz S.B."/>
            <person name="Gilbert M.K."/>
        </authorList>
    </citation>
    <scope>NUCLEOTIDE SEQUENCE [LARGE SCALE GENOMIC DNA]</scope>
    <source>
        <strain evidence="2">NRRL 26010</strain>
    </source>
</reference>
<evidence type="ECO:0000313" key="2">
    <source>
        <dbReference type="Proteomes" id="UP000179179"/>
    </source>
</evidence>
<dbReference type="Proteomes" id="UP000179179">
    <property type="component" value="Unassembled WGS sequence"/>
</dbReference>
<sequence length="343" mass="38996">MDPDFVRQVIQNQAPMPTETIYTIEDVKAADVVTVRVVSRGAGDEVCGYQEIKLDADDQKNLRTAATEADHRYTTCTYYWQISGSGVEWSNALDKITLTKTANVVRVEDCKSRLDGSKSTVYFMKLLDHIIKTSGHDGQYVYVLPYIYIRASSHNITLTVDKGPMDELHQTMKWICLTFRSPPEQPCFSFENGTSRGKFFRLKPLLPATNPDSSEFCQKLFDNAVIACGQSRGTPQNSFFFLDMPFGELKTRTGCERPKEFHGGIVFEGRHGTLIPTQYTPDYRSIIWCFEGGQGEQHEDRVLEHIMNIRSWLGPRLMDPRVQATQLVDEKRVLVYGSRPLTP</sequence>
<gene>
    <name evidence="1" type="ORF">ABOM_005655</name>
</gene>
<dbReference type="EMBL" id="LYCR01000035">
    <property type="protein sequence ID" value="OGM46031.1"/>
    <property type="molecule type" value="Genomic_DNA"/>
</dbReference>
<evidence type="ECO:0000313" key="1">
    <source>
        <dbReference type="EMBL" id="OGM46031.1"/>
    </source>
</evidence>
<protein>
    <submittedName>
        <fullName evidence="1">Uncharacterized protein</fullName>
    </submittedName>
</protein>
<name>A0A1F8A2U6_9EURO</name>
<dbReference type="RefSeq" id="XP_022389748.1">
    <property type="nucleotide sequence ID" value="XM_022532784.1"/>
</dbReference>
<dbReference type="AlphaFoldDB" id="A0A1F8A2U6"/>